<feature type="binding site" evidence="11 12">
    <location>
        <position position="103"/>
    </location>
    <ligand>
        <name>ATP</name>
        <dbReference type="ChEBI" id="CHEBI:30616"/>
    </ligand>
</feature>
<dbReference type="GO" id="GO:0005524">
    <property type="term" value="F:ATP binding"/>
    <property type="evidence" value="ECO:0007669"/>
    <property type="project" value="UniProtKB-UniRule"/>
</dbReference>
<dbReference type="InterPro" id="IPR036850">
    <property type="entry name" value="NDK-like_dom_sf"/>
</dbReference>
<comment type="catalytic activity">
    <reaction evidence="10">
        <text>dZDP + ATP = dZTP + ADP</text>
        <dbReference type="Rhea" id="RHEA:67644"/>
        <dbReference type="ChEBI" id="CHEBI:30616"/>
        <dbReference type="ChEBI" id="CHEBI:172929"/>
        <dbReference type="ChEBI" id="CHEBI:172931"/>
        <dbReference type="ChEBI" id="CHEBI:456216"/>
    </reaction>
</comment>
<evidence type="ECO:0000256" key="2">
    <source>
        <dbReference type="ARBA" id="ARBA00008142"/>
    </source>
</evidence>
<feature type="active site" description="Pros-phosphohistidine intermediate" evidence="11 12">
    <location>
        <position position="116"/>
    </location>
</feature>
<name>A0A3A6PUY3_9BACL</name>
<comment type="catalytic activity">
    <reaction evidence="11">
        <text>a ribonucleoside 5'-diphosphate + ATP = a ribonucleoside 5'-triphosphate + ADP</text>
        <dbReference type="Rhea" id="RHEA:18113"/>
        <dbReference type="ChEBI" id="CHEBI:30616"/>
        <dbReference type="ChEBI" id="CHEBI:57930"/>
        <dbReference type="ChEBI" id="CHEBI:61557"/>
        <dbReference type="ChEBI" id="CHEBI:456216"/>
        <dbReference type="EC" id="2.7.4.6"/>
    </reaction>
</comment>
<dbReference type="PANTHER" id="PTHR11349">
    <property type="entry name" value="NUCLEOSIDE DIPHOSPHATE KINASE"/>
    <property type="match status" value="1"/>
</dbReference>
<evidence type="ECO:0000256" key="7">
    <source>
        <dbReference type="ARBA" id="ARBA00022840"/>
    </source>
</evidence>
<feature type="binding site" evidence="11 12">
    <location>
        <position position="113"/>
    </location>
    <ligand>
        <name>ATP</name>
        <dbReference type="ChEBI" id="CHEBI:30616"/>
    </ligand>
</feature>
<dbReference type="GO" id="GO:0005737">
    <property type="term" value="C:cytoplasm"/>
    <property type="evidence" value="ECO:0007669"/>
    <property type="project" value="UniProtKB-SubCell"/>
</dbReference>
<evidence type="ECO:0000256" key="5">
    <source>
        <dbReference type="ARBA" id="ARBA00022741"/>
    </source>
</evidence>
<keyword evidence="4 11" id="KW-0808">Transferase</keyword>
<gene>
    <name evidence="11" type="primary">ndk</name>
    <name evidence="16" type="ORF">D3P09_00805</name>
</gene>
<sequence length="137" mass="14997">MSEKAFVMIKPDGVERGLIGEIVNRFEKKGLKLVRAELKSVDRAVAEAHYGHLRHKPFFEELVEYITSGPVFAMIIEGAGAVQNSRSLIGPTNPAEAPPGTIRGDFGLDVAANVIHGSDSVDNAKVEIERFFSKLDY</sequence>
<keyword evidence="6 11" id="KW-0418">Kinase</keyword>
<organism evidence="16 17">
    <name type="scientific">Paenibacillus pinisoli</name>
    <dbReference type="NCBI Taxonomy" id="1276110"/>
    <lineage>
        <taxon>Bacteria</taxon>
        <taxon>Bacillati</taxon>
        <taxon>Bacillota</taxon>
        <taxon>Bacilli</taxon>
        <taxon>Bacillales</taxon>
        <taxon>Paenibacillaceae</taxon>
        <taxon>Paenibacillus</taxon>
    </lineage>
</organism>
<feature type="binding site" evidence="11 12">
    <location>
        <position position="10"/>
    </location>
    <ligand>
        <name>ATP</name>
        <dbReference type="ChEBI" id="CHEBI:30616"/>
    </ligand>
</feature>
<accession>A0A3A6PUY3</accession>
<keyword evidence="11" id="KW-0479">Metal-binding</keyword>
<dbReference type="HAMAP" id="MF_00451">
    <property type="entry name" value="NDP_kinase"/>
    <property type="match status" value="1"/>
</dbReference>
<dbReference type="PRINTS" id="PR01243">
    <property type="entry name" value="NUCDPKINASE"/>
</dbReference>
<dbReference type="InterPro" id="IPR001564">
    <property type="entry name" value="Nucleoside_diP_kinase"/>
</dbReference>
<dbReference type="NCBIfam" id="NF001908">
    <property type="entry name" value="PRK00668.1"/>
    <property type="match status" value="1"/>
</dbReference>
<dbReference type="InterPro" id="IPR034907">
    <property type="entry name" value="NDK-like_dom"/>
</dbReference>
<evidence type="ECO:0000256" key="9">
    <source>
        <dbReference type="ARBA" id="ARBA00024802"/>
    </source>
</evidence>
<keyword evidence="11" id="KW-0460">Magnesium</keyword>
<evidence type="ECO:0000313" key="17">
    <source>
        <dbReference type="Proteomes" id="UP000267798"/>
    </source>
</evidence>
<proteinExistence type="inferred from homology"/>
<comment type="subunit">
    <text evidence="11">Homotetramer.</text>
</comment>
<dbReference type="SMART" id="SM00562">
    <property type="entry name" value="NDK"/>
    <property type="match status" value="1"/>
</dbReference>
<dbReference type="RefSeq" id="WP_120106294.1">
    <property type="nucleotide sequence ID" value="NZ_QXQB01000001.1"/>
</dbReference>
<keyword evidence="17" id="KW-1185">Reference proteome</keyword>
<dbReference type="Gene3D" id="3.30.70.141">
    <property type="entry name" value="Nucleoside diphosphate kinase-like domain"/>
    <property type="match status" value="1"/>
</dbReference>
<comment type="function">
    <text evidence="9">(Microbial infection) Catalyzes the phosphorylation of dZDP to dZTP, when the bacterium is infected by a phage that produces the substrate for the synthesis of dZTP (2- amino-2'-deoxyadenosine 5'-triphosphate), which is then used by the phage as a DNA polymerase substrate.</text>
</comment>
<keyword evidence="11" id="KW-0963">Cytoplasm</keyword>
<dbReference type="EMBL" id="QXQB01000001">
    <property type="protein sequence ID" value="RJX40591.1"/>
    <property type="molecule type" value="Genomic_DNA"/>
</dbReference>
<evidence type="ECO:0000256" key="3">
    <source>
        <dbReference type="ARBA" id="ARBA00022553"/>
    </source>
</evidence>
<evidence type="ECO:0000256" key="11">
    <source>
        <dbReference type="HAMAP-Rule" id="MF_00451"/>
    </source>
</evidence>
<comment type="function">
    <text evidence="11">Major role in the synthesis of nucleoside triphosphates other than ATP. The ATP gamma phosphate is transferred to the NDP beta phosphate via a ping-pong mechanism, using a phosphorylated active-site intermediate.</text>
</comment>
<protein>
    <recommendedName>
        <fullName evidence="11 14">Nucleoside diphosphate kinase</fullName>
        <shortName evidence="11">NDK</shortName>
        <shortName evidence="11">NDP kinase</shortName>
        <ecNumber evidence="11 14">2.7.4.6</ecNumber>
    </recommendedName>
    <alternativeName>
        <fullName evidence="11">Nucleoside-2-P kinase</fullName>
    </alternativeName>
</protein>
<comment type="subcellular location">
    <subcellularLocation>
        <location evidence="11">Cytoplasm</location>
    </subcellularLocation>
</comment>
<evidence type="ECO:0000256" key="6">
    <source>
        <dbReference type="ARBA" id="ARBA00022777"/>
    </source>
</evidence>
<keyword evidence="5 11" id="KW-0547">Nucleotide-binding</keyword>
<evidence type="ECO:0000256" key="12">
    <source>
        <dbReference type="PROSITE-ProRule" id="PRU00706"/>
    </source>
</evidence>
<evidence type="ECO:0000313" key="16">
    <source>
        <dbReference type="EMBL" id="RJX40591.1"/>
    </source>
</evidence>
<comment type="similarity">
    <text evidence="2 11 12 13">Belongs to the NDK family.</text>
</comment>
<feature type="binding site" evidence="11 12">
    <location>
        <position position="92"/>
    </location>
    <ligand>
        <name>ATP</name>
        <dbReference type="ChEBI" id="CHEBI:30616"/>
    </ligand>
</feature>
<dbReference type="SUPFAM" id="SSF54919">
    <property type="entry name" value="Nucleoside diphosphate kinase, NDK"/>
    <property type="match status" value="1"/>
</dbReference>
<dbReference type="FunFam" id="3.30.70.141:FF:000002">
    <property type="entry name" value="Nucleoside diphosphate kinase"/>
    <property type="match status" value="1"/>
</dbReference>
<dbReference type="Proteomes" id="UP000267798">
    <property type="component" value="Unassembled WGS sequence"/>
</dbReference>
<dbReference type="GO" id="GO:0006228">
    <property type="term" value="P:UTP biosynthetic process"/>
    <property type="evidence" value="ECO:0007669"/>
    <property type="project" value="UniProtKB-UniRule"/>
</dbReference>
<evidence type="ECO:0000256" key="13">
    <source>
        <dbReference type="RuleBase" id="RU004011"/>
    </source>
</evidence>
<feature type="domain" description="Nucleoside diphosphate kinase-like" evidence="15">
    <location>
        <begin position="2"/>
        <end position="136"/>
    </location>
</feature>
<comment type="catalytic activity">
    <reaction evidence="11 14">
        <text>a 2'-deoxyribonucleoside 5'-diphosphate + ATP = a 2'-deoxyribonucleoside 5'-triphosphate + ADP</text>
        <dbReference type="Rhea" id="RHEA:44640"/>
        <dbReference type="ChEBI" id="CHEBI:30616"/>
        <dbReference type="ChEBI" id="CHEBI:61560"/>
        <dbReference type="ChEBI" id="CHEBI:73316"/>
        <dbReference type="ChEBI" id="CHEBI:456216"/>
        <dbReference type="EC" id="2.7.4.6"/>
    </reaction>
</comment>
<dbReference type="GO" id="GO:0004550">
    <property type="term" value="F:nucleoside diphosphate kinase activity"/>
    <property type="evidence" value="ECO:0007669"/>
    <property type="project" value="UniProtKB-UniRule"/>
</dbReference>
<evidence type="ECO:0000256" key="14">
    <source>
        <dbReference type="RuleBase" id="RU004013"/>
    </source>
</evidence>
<dbReference type="InterPro" id="IPR023005">
    <property type="entry name" value="Nucleoside_diP_kinase_AS"/>
</dbReference>
<dbReference type="PROSITE" id="PS00469">
    <property type="entry name" value="NDPK"/>
    <property type="match status" value="1"/>
</dbReference>
<feature type="binding site" evidence="11 12">
    <location>
        <position position="86"/>
    </location>
    <ligand>
        <name>ATP</name>
        <dbReference type="ChEBI" id="CHEBI:30616"/>
    </ligand>
</feature>
<reference evidence="16 17" key="1">
    <citation type="submission" date="2018-09" db="EMBL/GenBank/DDBJ databases">
        <title>Paenibacillus aracenensis nov. sp. isolated from a cave in southern Spain.</title>
        <authorList>
            <person name="Jurado V."/>
            <person name="Gutierrez-Patricio S."/>
            <person name="Gonzalez-Pimentel J.L."/>
            <person name="Miller A.Z."/>
            <person name="Laiz L."/>
            <person name="Saiz-Jimenez C."/>
        </authorList>
    </citation>
    <scope>NUCLEOTIDE SEQUENCE [LARGE SCALE GENOMIC DNA]</scope>
    <source>
        <strain evidence="16 17">JCM 19203</strain>
    </source>
</reference>
<dbReference type="GO" id="GO:0006241">
    <property type="term" value="P:CTP biosynthetic process"/>
    <property type="evidence" value="ECO:0007669"/>
    <property type="project" value="UniProtKB-UniRule"/>
</dbReference>
<evidence type="ECO:0000256" key="1">
    <source>
        <dbReference type="ARBA" id="ARBA00001946"/>
    </source>
</evidence>
<dbReference type="EC" id="2.7.4.6" evidence="11 14"/>
<feature type="binding site" evidence="11 12">
    <location>
        <position position="58"/>
    </location>
    <ligand>
        <name>ATP</name>
        <dbReference type="ChEBI" id="CHEBI:30616"/>
    </ligand>
</feature>
<dbReference type="PROSITE" id="PS51374">
    <property type="entry name" value="NDPK_LIKE"/>
    <property type="match status" value="1"/>
</dbReference>
<dbReference type="OrthoDB" id="9801161at2"/>
<comment type="caution">
    <text evidence="16">The sequence shown here is derived from an EMBL/GenBank/DDBJ whole genome shotgun (WGS) entry which is preliminary data.</text>
</comment>
<dbReference type="GO" id="GO:0006183">
    <property type="term" value="P:GTP biosynthetic process"/>
    <property type="evidence" value="ECO:0007669"/>
    <property type="project" value="UniProtKB-UniRule"/>
</dbReference>
<comment type="cofactor">
    <cofactor evidence="1 11">
        <name>Mg(2+)</name>
        <dbReference type="ChEBI" id="CHEBI:18420"/>
    </cofactor>
</comment>
<evidence type="ECO:0000256" key="4">
    <source>
        <dbReference type="ARBA" id="ARBA00022679"/>
    </source>
</evidence>
<keyword evidence="3 11" id="KW-0597">Phosphoprotein</keyword>
<dbReference type="Pfam" id="PF00334">
    <property type="entry name" value="NDK"/>
    <property type="match status" value="1"/>
</dbReference>
<dbReference type="CDD" id="cd04413">
    <property type="entry name" value="NDPk_I"/>
    <property type="match status" value="1"/>
</dbReference>
<keyword evidence="7 11" id="KW-0067">ATP-binding</keyword>
<evidence type="ECO:0000259" key="15">
    <source>
        <dbReference type="SMART" id="SM00562"/>
    </source>
</evidence>
<dbReference type="GO" id="GO:0046872">
    <property type="term" value="F:metal ion binding"/>
    <property type="evidence" value="ECO:0007669"/>
    <property type="project" value="UniProtKB-KW"/>
</dbReference>
<evidence type="ECO:0000256" key="10">
    <source>
        <dbReference type="ARBA" id="ARBA00047945"/>
    </source>
</evidence>
<dbReference type="AlphaFoldDB" id="A0A3A6PUY3"/>
<keyword evidence="8 11" id="KW-0546">Nucleotide metabolism</keyword>
<evidence type="ECO:0000256" key="8">
    <source>
        <dbReference type="ARBA" id="ARBA00023080"/>
    </source>
</evidence>